<feature type="transmembrane region" description="Helical" evidence="7">
    <location>
        <begin position="36"/>
        <end position="58"/>
    </location>
</feature>
<dbReference type="SUPFAM" id="SSF53448">
    <property type="entry name" value="Nucleotide-diphospho-sugar transferases"/>
    <property type="match status" value="1"/>
</dbReference>
<dbReference type="PANTHER" id="PTHR43867">
    <property type="entry name" value="CELLULOSE SYNTHASE CATALYTIC SUBUNIT A [UDP-FORMING]"/>
    <property type="match status" value="1"/>
</dbReference>
<keyword evidence="3 10" id="KW-0808">Transferase</keyword>
<dbReference type="Pfam" id="PF03552">
    <property type="entry name" value="Cellulose_synt"/>
    <property type="match status" value="1"/>
</dbReference>
<dbReference type="GO" id="GO:0016760">
    <property type="term" value="F:cellulose synthase (UDP-forming) activity"/>
    <property type="evidence" value="ECO:0007669"/>
    <property type="project" value="UniProtKB-EC"/>
</dbReference>
<feature type="transmembrane region" description="Helical" evidence="7">
    <location>
        <begin position="392"/>
        <end position="409"/>
    </location>
</feature>
<feature type="transmembrane region" description="Helical" evidence="7">
    <location>
        <begin position="362"/>
        <end position="380"/>
    </location>
</feature>
<name>A0A0M2USY9_9BACT</name>
<accession>A0A0M2USY9</accession>
<dbReference type="Gene3D" id="3.90.550.10">
    <property type="entry name" value="Spore Coat Polysaccharide Biosynthesis Protein SpsA, Chain A"/>
    <property type="match status" value="1"/>
</dbReference>
<evidence type="ECO:0000256" key="2">
    <source>
        <dbReference type="ARBA" id="ARBA00022676"/>
    </source>
</evidence>
<evidence type="ECO:0000256" key="3">
    <source>
        <dbReference type="ARBA" id="ARBA00022679"/>
    </source>
</evidence>
<evidence type="ECO:0000256" key="4">
    <source>
        <dbReference type="ARBA" id="ARBA00022692"/>
    </source>
</evidence>
<keyword evidence="5 7" id="KW-1133">Transmembrane helix</keyword>
<dbReference type="InterPro" id="IPR001173">
    <property type="entry name" value="Glyco_trans_2-like"/>
</dbReference>
<dbReference type="AlphaFoldDB" id="A0A0M2USY9"/>
<dbReference type="GO" id="GO:0030244">
    <property type="term" value="P:cellulose biosynthetic process"/>
    <property type="evidence" value="ECO:0007669"/>
    <property type="project" value="InterPro"/>
</dbReference>
<dbReference type="EMBL" id="LAQJ01000238">
    <property type="protein sequence ID" value="KKO18730.1"/>
    <property type="molecule type" value="Genomic_DNA"/>
</dbReference>
<dbReference type="Proteomes" id="UP000034954">
    <property type="component" value="Unassembled WGS sequence"/>
</dbReference>
<keyword evidence="6 7" id="KW-0472">Membrane</keyword>
<feature type="transmembrane region" description="Helical" evidence="7">
    <location>
        <begin position="7"/>
        <end position="24"/>
    </location>
</feature>
<reference evidence="10 11" key="1">
    <citation type="journal article" date="2013" name="BMC Microbiol.">
        <title>Identification of the type II cytochrome c maturation pathway in anammox bacteria by comparative genomics.</title>
        <authorList>
            <person name="Ferousi C."/>
            <person name="Speth D.R."/>
            <person name="Reimann J."/>
            <person name="Op den Camp H.J."/>
            <person name="Allen J.W."/>
            <person name="Keltjens J.T."/>
            <person name="Jetten M.S."/>
        </authorList>
    </citation>
    <scope>NUCLEOTIDE SEQUENCE [LARGE SCALE GENOMIC DNA]</scope>
    <source>
        <strain evidence="10">RU1</strain>
    </source>
</reference>
<evidence type="ECO:0000256" key="6">
    <source>
        <dbReference type="ARBA" id="ARBA00023136"/>
    </source>
</evidence>
<dbReference type="InterPro" id="IPR050321">
    <property type="entry name" value="Glycosyltr_2/OpgH_subfam"/>
</dbReference>
<evidence type="ECO:0000313" key="10">
    <source>
        <dbReference type="EMBL" id="KKO18730.1"/>
    </source>
</evidence>
<comment type="caution">
    <text evidence="10">The sequence shown here is derived from an EMBL/GenBank/DDBJ whole genome shotgun (WGS) entry which is preliminary data.</text>
</comment>
<dbReference type="InterPro" id="IPR009875">
    <property type="entry name" value="PilZ_domain"/>
</dbReference>
<feature type="domain" description="PilZ" evidence="9">
    <location>
        <begin position="630"/>
        <end position="721"/>
    </location>
</feature>
<feature type="domain" description="Glycosyltransferase 2-like" evidence="8">
    <location>
        <begin position="79"/>
        <end position="246"/>
    </location>
</feature>
<protein>
    <submittedName>
        <fullName evidence="10">Cellulose synthase, catalytic subunit (UDP-forming)</fullName>
        <ecNumber evidence="10">2.4.1.12</ecNumber>
    </submittedName>
</protein>
<evidence type="ECO:0000259" key="8">
    <source>
        <dbReference type="Pfam" id="PF00535"/>
    </source>
</evidence>
<dbReference type="PATRIC" id="fig|380242.3.peg.3181"/>
<dbReference type="Pfam" id="PF07238">
    <property type="entry name" value="PilZ"/>
    <property type="match status" value="1"/>
</dbReference>
<organism evidence="10 11">
    <name type="scientific">Candidatus Brocadia fulgida</name>
    <dbReference type="NCBI Taxonomy" id="380242"/>
    <lineage>
        <taxon>Bacteria</taxon>
        <taxon>Pseudomonadati</taxon>
        <taxon>Planctomycetota</taxon>
        <taxon>Candidatus Brocadiia</taxon>
        <taxon>Candidatus Brocadiales</taxon>
        <taxon>Candidatus Brocadiaceae</taxon>
        <taxon>Candidatus Brocadia</taxon>
    </lineage>
</organism>
<dbReference type="GO" id="GO:0012505">
    <property type="term" value="C:endomembrane system"/>
    <property type="evidence" value="ECO:0007669"/>
    <property type="project" value="UniProtKB-SubCell"/>
</dbReference>
<gene>
    <name evidence="10" type="primary">bcsA</name>
    <name evidence="10" type="ORF">BROFUL_02562</name>
</gene>
<evidence type="ECO:0000256" key="1">
    <source>
        <dbReference type="ARBA" id="ARBA00004127"/>
    </source>
</evidence>
<keyword evidence="4 7" id="KW-0812">Transmembrane</keyword>
<evidence type="ECO:0000259" key="9">
    <source>
        <dbReference type="Pfam" id="PF07238"/>
    </source>
</evidence>
<keyword evidence="11" id="KW-1185">Reference proteome</keyword>
<dbReference type="EC" id="2.4.1.12" evidence="10"/>
<dbReference type="Pfam" id="PF00535">
    <property type="entry name" value="Glycos_transf_2"/>
    <property type="match status" value="1"/>
</dbReference>
<feature type="transmembrane region" description="Helical" evidence="7">
    <location>
        <begin position="321"/>
        <end position="342"/>
    </location>
</feature>
<proteinExistence type="predicted"/>
<evidence type="ECO:0000256" key="7">
    <source>
        <dbReference type="SAM" id="Phobius"/>
    </source>
</evidence>
<sequence length="747" mass="85950">MKIRHIPYQAAIIITIGVYLYYLIYRVRYTINPESLILSLGFFYAEAHGFLALSLFFFQIWQPAERKAPPSNPGLSVDVYIPTYNEDISILRKTALGCVNMRYPHTTYILDDGNRPELAKEAAKWGCKYITRKERKDAKAGNLNNALRCTDGDYVAIFDADFVPQPNFLDKTIGYFRDPKVAFVQTPHNYYNIDSFQFRINKKKEQSWNEQDIFYRLMMPCKDYWNAAFFAGSAAVFRKQALEDIGGMVTGNITEDINTTILLYSRGWKGIYHNEVLSNGLAAKDLKNYHTQLLRWAEGNIGLLFVNNPLFVRGLTIPQRICFFSVIFGWLIGFPKFIYFILPPVMILSGGYPIGSFDFSFVWRYVMFLGVILFGFKFACRGYGKIRYDESYLMMNFFIFIKAALKNMLRQKSIFKVTGKGMQTSTTMLEIIPQTFLCLICFAGIAWGGLKLWYGISSDYLGIGVAIFWSFVNGFLAMSGIELVTRPYFKRKEFRFIGTIPVQFAVMSNVGSASSVGISRDLNENGISLITFIHLPIDTKILLSLYLNEKIVTCRATVLYTAHSGNPYRHLQGKMFIHGLKFEGLSREEMDVISMYCFNTILPRFLQRYGKKASVFIRIMFKFYNHERFRKHVRKKITIPVIIYRNGKPLFPVVSNDVSASGLSFTTYTPMELGAILNMEIFTPFGKFFAEGEIKQVREIVAENSYFIGVKFSHLYDRAEDIRVRSVEKDDQASLNRWLKTFPKGKS</sequence>
<evidence type="ECO:0000313" key="11">
    <source>
        <dbReference type="Proteomes" id="UP000034954"/>
    </source>
</evidence>
<feature type="transmembrane region" description="Helical" evidence="7">
    <location>
        <begin position="460"/>
        <end position="481"/>
    </location>
</feature>
<dbReference type="CDD" id="cd06421">
    <property type="entry name" value="CESA_CelA_like"/>
    <property type="match status" value="1"/>
</dbReference>
<dbReference type="Gene3D" id="2.40.10.220">
    <property type="entry name" value="predicted glycosyltransferase like domains"/>
    <property type="match status" value="1"/>
</dbReference>
<dbReference type="GO" id="GO:0005886">
    <property type="term" value="C:plasma membrane"/>
    <property type="evidence" value="ECO:0007669"/>
    <property type="project" value="TreeGrafter"/>
</dbReference>
<feature type="transmembrane region" description="Helical" evidence="7">
    <location>
        <begin position="429"/>
        <end position="448"/>
    </location>
</feature>
<dbReference type="PANTHER" id="PTHR43867:SF2">
    <property type="entry name" value="CELLULOSE SYNTHASE CATALYTIC SUBUNIT A [UDP-FORMING]"/>
    <property type="match status" value="1"/>
</dbReference>
<evidence type="ECO:0000256" key="5">
    <source>
        <dbReference type="ARBA" id="ARBA00022989"/>
    </source>
</evidence>
<dbReference type="GO" id="GO:0035438">
    <property type="term" value="F:cyclic-di-GMP binding"/>
    <property type="evidence" value="ECO:0007669"/>
    <property type="project" value="InterPro"/>
</dbReference>
<dbReference type="InterPro" id="IPR029044">
    <property type="entry name" value="Nucleotide-diphossugar_trans"/>
</dbReference>
<keyword evidence="2 10" id="KW-0328">Glycosyltransferase</keyword>
<dbReference type="InterPro" id="IPR005150">
    <property type="entry name" value="Cellulose_synth"/>
</dbReference>
<comment type="subcellular location">
    <subcellularLocation>
        <location evidence="1">Endomembrane system</location>
        <topology evidence="1">Multi-pass membrane protein</topology>
    </subcellularLocation>
</comment>